<gene>
    <name evidence="2" type="ORF">RYS15_16940</name>
</gene>
<name>A0ABU3W322_9GAMM</name>
<keyword evidence="3" id="KW-1185">Reference proteome</keyword>
<dbReference type="Pfam" id="PF06941">
    <property type="entry name" value="NT5C"/>
    <property type="match status" value="1"/>
</dbReference>
<dbReference type="InterPro" id="IPR036412">
    <property type="entry name" value="HAD-like_sf"/>
</dbReference>
<comment type="similarity">
    <text evidence="1">Belongs to the 5'(3')-deoxyribonucleotidase family.</text>
</comment>
<dbReference type="PANTHER" id="PTHR16504">
    <property type="entry name" value="5'(3')-DEOXYRIBONUCLEOTIDASE"/>
    <property type="match status" value="1"/>
</dbReference>
<dbReference type="PANTHER" id="PTHR16504:SF4">
    <property type="entry name" value="5'(3')-DEOXYRIBONUCLEOTIDASE"/>
    <property type="match status" value="1"/>
</dbReference>
<dbReference type="Proteomes" id="UP001269819">
    <property type="component" value="Unassembled WGS sequence"/>
</dbReference>
<dbReference type="RefSeq" id="WP_316974791.1">
    <property type="nucleotide sequence ID" value="NZ_JAWIIJ010000013.1"/>
</dbReference>
<evidence type="ECO:0000313" key="2">
    <source>
        <dbReference type="EMBL" id="MDV2080376.1"/>
    </source>
</evidence>
<accession>A0ABU3W322</accession>
<sequence length="147" mass="16745">MKIVYVDMDDTLCDFSGAYLKALSNNPSIRYPQSQYRFFADLQPIDGAIETVSDLIRSDEYDPFILSAPSTRNPLSYAEKREWVEAHLGYDFCKRLILCAYKGLLKGDVLIDDNIEGKGQEYFEGELIHFGSDAFPDWVAVRRSLGI</sequence>
<proteinExistence type="inferred from homology"/>
<dbReference type="SUPFAM" id="SSF56784">
    <property type="entry name" value="HAD-like"/>
    <property type="match status" value="1"/>
</dbReference>
<dbReference type="EMBL" id="JAWIIJ010000013">
    <property type="protein sequence ID" value="MDV2080376.1"/>
    <property type="molecule type" value="Genomic_DNA"/>
</dbReference>
<protein>
    <submittedName>
        <fullName evidence="2">Uncharacterized protein</fullName>
    </submittedName>
</protein>
<dbReference type="InterPro" id="IPR010708">
    <property type="entry name" value="5'(3')-deoxyribonucleotidase"/>
</dbReference>
<comment type="caution">
    <text evidence="2">The sequence shown here is derived from an EMBL/GenBank/DDBJ whole genome shotgun (WGS) entry which is preliminary data.</text>
</comment>
<evidence type="ECO:0000313" key="3">
    <source>
        <dbReference type="Proteomes" id="UP001269819"/>
    </source>
</evidence>
<dbReference type="InterPro" id="IPR023214">
    <property type="entry name" value="HAD_sf"/>
</dbReference>
<organism evidence="2 3">
    <name type="scientific">Marinobacter xestospongiae</name>
    <dbReference type="NCBI Taxonomy" id="994319"/>
    <lineage>
        <taxon>Bacteria</taxon>
        <taxon>Pseudomonadati</taxon>
        <taxon>Pseudomonadota</taxon>
        <taxon>Gammaproteobacteria</taxon>
        <taxon>Pseudomonadales</taxon>
        <taxon>Marinobacteraceae</taxon>
        <taxon>Marinobacter</taxon>
    </lineage>
</organism>
<evidence type="ECO:0000256" key="1">
    <source>
        <dbReference type="ARBA" id="ARBA00009589"/>
    </source>
</evidence>
<dbReference type="Gene3D" id="3.40.50.1000">
    <property type="entry name" value="HAD superfamily/HAD-like"/>
    <property type="match status" value="1"/>
</dbReference>
<reference evidence="2 3" key="1">
    <citation type="submission" date="2023-10" db="EMBL/GenBank/DDBJ databases">
        <title>Characteristics and mechanism of a salt-tolerant marine origin heterotrophic nitrifying- aerobic denitrifying bacteria Marinobacter xestospongiae HN1.</title>
        <authorList>
            <person name="Qi R."/>
        </authorList>
    </citation>
    <scope>NUCLEOTIDE SEQUENCE [LARGE SCALE GENOMIC DNA]</scope>
    <source>
        <strain evidence="2 3">HN1</strain>
    </source>
</reference>